<dbReference type="Proteomes" id="UP000703269">
    <property type="component" value="Unassembled WGS sequence"/>
</dbReference>
<evidence type="ECO:0000259" key="1">
    <source>
        <dbReference type="PROSITE" id="PS50097"/>
    </source>
</evidence>
<gene>
    <name evidence="2" type="ORF">PsYK624_147860</name>
</gene>
<evidence type="ECO:0000313" key="2">
    <source>
        <dbReference type="EMBL" id="GJE98554.1"/>
    </source>
</evidence>
<dbReference type="InterPro" id="IPR000210">
    <property type="entry name" value="BTB/POZ_dom"/>
</dbReference>
<accession>A0A9P3GSG5</accession>
<dbReference type="CDD" id="cd18186">
    <property type="entry name" value="BTB_POZ_ZBTB_KLHL-like"/>
    <property type="match status" value="1"/>
</dbReference>
<keyword evidence="3" id="KW-1185">Reference proteome</keyword>
<reference evidence="2 3" key="1">
    <citation type="submission" date="2021-08" db="EMBL/GenBank/DDBJ databases">
        <title>Draft Genome Sequence of Phanerochaete sordida strain YK-624.</title>
        <authorList>
            <person name="Mori T."/>
            <person name="Dohra H."/>
            <person name="Suzuki T."/>
            <person name="Kawagishi H."/>
            <person name="Hirai H."/>
        </authorList>
    </citation>
    <scope>NUCLEOTIDE SEQUENCE [LARGE SCALE GENOMIC DNA]</scope>
    <source>
        <strain evidence="2 3">YK-624</strain>
    </source>
</reference>
<feature type="domain" description="BTB" evidence="1">
    <location>
        <begin position="22"/>
        <end position="91"/>
    </location>
</feature>
<dbReference type="EMBL" id="BPQB01000090">
    <property type="protein sequence ID" value="GJE98554.1"/>
    <property type="molecule type" value="Genomic_DNA"/>
</dbReference>
<proteinExistence type="predicted"/>
<evidence type="ECO:0000313" key="3">
    <source>
        <dbReference type="Proteomes" id="UP000703269"/>
    </source>
</evidence>
<dbReference type="AlphaFoldDB" id="A0A9P3GSG5"/>
<name>A0A9P3GSG5_9APHY</name>
<dbReference type="OrthoDB" id="3164835at2759"/>
<dbReference type="InterPro" id="IPR011333">
    <property type="entry name" value="SKP1/BTB/POZ_sf"/>
</dbReference>
<dbReference type="Pfam" id="PF00651">
    <property type="entry name" value="BTB"/>
    <property type="match status" value="1"/>
</dbReference>
<organism evidence="2 3">
    <name type="scientific">Phanerochaete sordida</name>
    <dbReference type="NCBI Taxonomy" id="48140"/>
    <lineage>
        <taxon>Eukaryota</taxon>
        <taxon>Fungi</taxon>
        <taxon>Dikarya</taxon>
        <taxon>Basidiomycota</taxon>
        <taxon>Agaricomycotina</taxon>
        <taxon>Agaricomycetes</taxon>
        <taxon>Polyporales</taxon>
        <taxon>Phanerochaetaceae</taxon>
        <taxon>Phanerochaete</taxon>
    </lineage>
</organism>
<comment type="caution">
    <text evidence="2">The sequence shown here is derived from an EMBL/GenBank/DDBJ whole genome shotgun (WGS) entry which is preliminary data.</text>
</comment>
<dbReference type="SMART" id="SM00225">
    <property type="entry name" value="BTB"/>
    <property type="match status" value="1"/>
</dbReference>
<dbReference type="PROSITE" id="PS50097">
    <property type="entry name" value="BTB"/>
    <property type="match status" value="1"/>
</dbReference>
<protein>
    <recommendedName>
        <fullName evidence="1">BTB domain-containing protein</fullName>
    </recommendedName>
</protein>
<dbReference type="SUPFAM" id="SSF54695">
    <property type="entry name" value="POZ domain"/>
    <property type="match status" value="1"/>
</dbReference>
<sequence length="325" mass="35838">MPPGSKPKPKVSPHPAFNKPSADVILRSSDKIDFHVHKVVLSDASSFFETMFALPQEPGAPLGGAPSLPVVPMQENAKTLLLLLETFYPGKGISINTPSRASDLLAVADKYAMDGVATHVKRTLECTDLSEGGYLKIMSIYALARRHNFMDLAARAARASLKHPLVTYSLTGLATLPLTHYNDLLSYREACVALIDGYLPDEEDMDDDGWDGALADVWDWGYSGRLKCNVRDDSEIVILNLDDCEDCRGRLWLRLHVQRLKAAFSASVCGASVQDISLIDKTVASIGCDECLEKAPMELLEFSKRLGDKLDHDLLAIEFKYHVFK</sequence>
<dbReference type="Gene3D" id="3.30.710.10">
    <property type="entry name" value="Potassium Channel Kv1.1, Chain A"/>
    <property type="match status" value="1"/>
</dbReference>